<dbReference type="AlphaFoldDB" id="A0A3M6RKQ5"/>
<organism evidence="2 3">
    <name type="scientific">Vandammella animalimorsus</name>
    <dbReference type="NCBI Taxonomy" id="2029117"/>
    <lineage>
        <taxon>Bacteria</taxon>
        <taxon>Pseudomonadati</taxon>
        <taxon>Pseudomonadota</taxon>
        <taxon>Betaproteobacteria</taxon>
        <taxon>Burkholderiales</taxon>
        <taxon>Comamonadaceae</taxon>
        <taxon>Vandammella</taxon>
    </lineage>
</organism>
<evidence type="ECO:0000313" key="2">
    <source>
        <dbReference type="EMBL" id="RMX15909.1"/>
    </source>
</evidence>
<name>A0A3M6RKQ5_9BURK</name>
<proteinExistence type="predicted"/>
<evidence type="ECO:0000313" key="3">
    <source>
        <dbReference type="Proteomes" id="UP000275180"/>
    </source>
</evidence>
<accession>A0A3M6RKQ5</accession>
<feature type="region of interest" description="Disordered" evidence="1">
    <location>
        <begin position="89"/>
        <end position="135"/>
    </location>
</feature>
<protein>
    <submittedName>
        <fullName evidence="2">Uncharacterized protein</fullName>
    </submittedName>
</protein>
<gene>
    <name evidence="2" type="ORF">EBQ34_04890</name>
</gene>
<dbReference type="Proteomes" id="UP000275180">
    <property type="component" value="Unassembled WGS sequence"/>
</dbReference>
<dbReference type="EMBL" id="RDQJ01000005">
    <property type="protein sequence ID" value="RMX15909.1"/>
    <property type="molecule type" value="Genomic_DNA"/>
</dbReference>
<feature type="compositionally biased region" description="Low complexity" evidence="1">
    <location>
        <begin position="89"/>
        <end position="108"/>
    </location>
</feature>
<comment type="caution">
    <text evidence="2">The sequence shown here is derived from an EMBL/GenBank/DDBJ whole genome shotgun (WGS) entry which is preliminary data.</text>
</comment>
<sequence>MRFMQPPMAFATGSLQRNVCAAWTLKVKGITTMNRRLISAAPALAAVLLAGQAFAAQPMPAAGEAPLFWPQQQSHQAVERAAVQAEALAQRPAAGEASARAAQPQPASGLTRAQVRSATRDALAHGHHLRVGDAS</sequence>
<evidence type="ECO:0000256" key="1">
    <source>
        <dbReference type="SAM" id="MobiDB-lite"/>
    </source>
</evidence>
<reference evidence="2 3" key="1">
    <citation type="submission" date="2018-10" db="EMBL/GenBank/DDBJ databases">
        <title>Comamonadaceae CDC group NO-1 genome sequencing and assembly.</title>
        <authorList>
            <person name="Bernier A.-M."/>
            <person name="Bernard K."/>
        </authorList>
    </citation>
    <scope>NUCLEOTIDE SEQUENCE [LARGE SCALE GENOMIC DNA]</scope>
    <source>
        <strain evidence="2 3">NML180582</strain>
    </source>
</reference>